<dbReference type="RefSeq" id="WP_164364287.1">
    <property type="nucleotide sequence ID" value="NZ_CP066776.1"/>
</dbReference>
<dbReference type="SUPFAM" id="SSF54106">
    <property type="entry name" value="LysM domain"/>
    <property type="match status" value="2"/>
</dbReference>
<feature type="region of interest" description="Disordered" evidence="1">
    <location>
        <begin position="60"/>
        <end position="95"/>
    </location>
</feature>
<accession>A0A6B3LAV8</accession>
<protein>
    <submittedName>
        <fullName evidence="3">LysM peptidoglycan-binding domain-containing protein</fullName>
    </submittedName>
</protein>
<dbReference type="CDD" id="cd00118">
    <property type="entry name" value="LysM"/>
    <property type="match status" value="2"/>
</dbReference>
<dbReference type="Pfam" id="PF01476">
    <property type="entry name" value="LysM"/>
    <property type="match status" value="2"/>
</dbReference>
<feature type="compositionally biased region" description="Polar residues" evidence="1">
    <location>
        <begin position="64"/>
        <end position="73"/>
    </location>
</feature>
<evidence type="ECO:0000256" key="1">
    <source>
        <dbReference type="SAM" id="MobiDB-lite"/>
    </source>
</evidence>
<dbReference type="GO" id="GO:0008932">
    <property type="term" value="F:lytic endotransglycosylase activity"/>
    <property type="evidence" value="ECO:0007669"/>
    <property type="project" value="TreeGrafter"/>
</dbReference>
<organism evidence="3 4">
    <name type="scientific">Sulfuriroseicoccus oceanibius</name>
    <dbReference type="NCBI Taxonomy" id="2707525"/>
    <lineage>
        <taxon>Bacteria</taxon>
        <taxon>Pseudomonadati</taxon>
        <taxon>Verrucomicrobiota</taxon>
        <taxon>Verrucomicrobiia</taxon>
        <taxon>Verrucomicrobiales</taxon>
        <taxon>Verrucomicrobiaceae</taxon>
        <taxon>Sulfuriroseicoccus</taxon>
    </lineage>
</organism>
<evidence type="ECO:0000313" key="4">
    <source>
        <dbReference type="Proteomes" id="UP000475117"/>
    </source>
</evidence>
<dbReference type="PANTHER" id="PTHR33734">
    <property type="entry name" value="LYSM DOMAIN-CONTAINING GPI-ANCHORED PROTEIN 2"/>
    <property type="match status" value="1"/>
</dbReference>
<dbReference type="EMBL" id="CP066776">
    <property type="protein sequence ID" value="QQL44690.1"/>
    <property type="molecule type" value="Genomic_DNA"/>
</dbReference>
<name>A0A6B3LAV8_9BACT</name>
<dbReference type="PROSITE" id="PS51782">
    <property type="entry name" value="LYSM"/>
    <property type="match status" value="2"/>
</dbReference>
<keyword evidence="4" id="KW-1185">Reference proteome</keyword>
<feature type="domain" description="LysM" evidence="2">
    <location>
        <begin position="156"/>
        <end position="199"/>
    </location>
</feature>
<dbReference type="AlphaFoldDB" id="A0A6B3LAV8"/>
<evidence type="ECO:0000259" key="2">
    <source>
        <dbReference type="PROSITE" id="PS51782"/>
    </source>
</evidence>
<feature type="domain" description="LysM" evidence="2">
    <location>
        <begin position="96"/>
        <end position="139"/>
    </location>
</feature>
<sequence>MKNPILMTVGAVSAAMVMVSCQGTGSGNDVADGDIVYPFDENGNYIDDAASDAAGWGTDGASGGTYQPTTDLASNDGGGYSPPATPPSYSPPAQSTSYTVVRGDSLWKISRKFGVSVGAIQRANGISGSNIQIGQTLKIPGVSSGSGAVVSSSSGSVHTVRSGETLWGISRKYGVTVSKLKSANGLSSDTLRIGQSLQIP</sequence>
<dbReference type="SMART" id="SM00257">
    <property type="entry name" value="LysM"/>
    <property type="match status" value="2"/>
</dbReference>
<evidence type="ECO:0000313" key="3">
    <source>
        <dbReference type="EMBL" id="QQL44690.1"/>
    </source>
</evidence>
<dbReference type="Proteomes" id="UP000475117">
    <property type="component" value="Chromosome"/>
</dbReference>
<dbReference type="InterPro" id="IPR018392">
    <property type="entry name" value="LysM"/>
</dbReference>
<reference evidence="3 4" key="1">
    <citation type="submission" date="2020-12" db="EMBL/GenBank/DDBJ databases">
        <title>Sulforoseuscoccus oceanibium gen. nov., sp. nov., a representative of the phylum Verrucomicrobia with special cytoplasmic membrane, and proposal of Sulforoseuscoccusaceae fam. nov.</title>
        <authorList>
            <person name="Xi F."/>
        </authorList>
    </citation>
    <scope>NUCLEOTIDE SEQUENCE [LARGE SCALE GENOMIC DNA]</scope>
    <source>
        <strain evidence="3 4">T37</strain>
    </source>
</reference>
<dbReference type="PROSITE" id="PS51257">
    <property type="entry name" value="PROKAR_LIPOPROTEIN"/>
    <property type="match status" value="1"/>
</dbReference>
<dbReference type="KEGG" id="soa:G3M56_012500"/>
<dbReference type="PANTHER" id="PTHR33734:SF22">
    <property type="entry name" value="MEMBRANE-BOUND LYTIC MUREIN TRANSGLYCOSYLASE D"/>
    <property type="match status" value="1"/>
</dbReference>
<dbReference type="InterPro" id="IPR036779">
    <property type="entry name" value="LysM_dom_sf"/>
</dbReference>
<gene>
    <name evidence="3" type="ORF">G3M56_012500</name>
</gene>
<proteinExistence type="predicted"/>
<dbReference type="Gene3D" id="3.10.350.10">
    <property type="entry name" value="LysM domain"/>
    <property type="match status" value="2"/>
</dbReference>